<evidence type="ECO:0000256" key="3">
    <source>
        <dbReference type="ARBA" id="ARBA00022679"/>
    </source>
</evidence>
<keyword evidence="2" id="KW-1003">Cell membrane</keyword>
<comment type="caution">
    <text evidence="9">The sequence shown here is derived from an EMBL/GenBank/DDBJ whole genome shotgun (WGS) entry which is preliminary data.</text>
</comment>
<comment type="similarity">
    <text evidence="7">Belongs to the glycosyltransferase 87 family.</text>
</comment>
<sequence length="433" mass="46286">MTDLRLPPPADQESSVRIRPPRPEIRNRARPVWLFFALIHVGFLARLLPFIIGGGVLSDIRFYREWAYQALNDGVWEGIDTAWVYPVGALAPMLVATILGPHLYQLAWFVLFAALNAVATAVLVRRGTPSSCTAAYWWLGVTALLGPVAVGRIDGLTAPMVITALLVIATRPSIASLVLSAATWMKVWPAVVLLAALVVLRKSRLALLAAGAALTAVIAVVVGVFGDIRHLTGFLSAQGARGMQLEAPLSTPGVWQAITGTSGAYFFEDEVINTMEVRGALSEVVGALMTPLLVLSVVLIAVVLAVARHRGVPGDALLATGSLALVSALVVFNKVGSPQFMLWIAAVIGVGLALGQAARWRYPAIAMLVTAGLTTLVYPIFYDALRYDLQPAVAVLLTLRNLLVVSIFVWSLVRLGRLAARRHAPAIVRPRGA</sequence>
<keyword evidence="4 8" id="KW-0812">Transmembrane</keyword>
<feature type="transmembrane region" description="Helical" evidence="8">
    <location>
        <begin position="32"/>
        <end position="52"/>
    </location>
</feature>
<feature type="transmembrane region" description="Helical" evidence="8">
    <location>
        <begin position="338"/>
        <end position="355"/>
    </location>
</feature>
<feature type="transmembrane region" description="Helical" evidence="8">
    <location>
        <begin position="205"/>
        <end position="226"/>
    </location>
</feature>
<feature type="transmembrane region" description="Helical" evidence="8">
    <location>
        <begin position="393"/>
        <end position="413"/>
    </location>
</feature>
<gene>
    <name evidence="9" type="ORF">FQ377_07635</name>
</gene>
<keyword evidence="3" id="KW-0808">Transferase</keyword>
<reference evidence="9 10" key="1">
    <citation type="submission" date="2019-08" db="EMBL/GenBank/DDBJ databases">
        <title>Genone of Arthrobacter echini P9.</title>
        <authorList>
            <person name="Bowman J.P."/>
        </authorList>
    </citation>
    <scope>NUCLEOTIDE SEQUENCE [LARGE SCALE GENOMIC DNA]</scope>
    <source>
        <strain evidence="9 10">P9</strain>
    </source>
</reference>
<evidence type="ECO:0000313" key="10">
    <source>
        <dbReference type="Proteomes" id="UP000323410"/>
    </source>
</evidence>
<comment type="subcellular location">
    <subcellularLocation>
        <location evidence="1">Cell membrane</location>
        <topology evidence="1">Multi-pass membrane protein</topology>
    </subcellularLocation>
</comment>
<keyword evidence="5 8" id="KW-1133">Transmembrane helix</keyword>
<dbReference type="OrthoDB" id="581198at2"/>
<feature type="transmembrane region" description="Helical" evidence="8">
    <location>
        <begin position="103"/>
        <end position="124"/>
    </location>
</feature>
<name>A0A5D0XR40_9MICC</name>
<dbReference type="Pfam" id="PF09594">
    <property type="entry name" value="GT87"/>
    <property type="match status" value="1"/>
</dbReference>
<dbReference type="InterPro" id="IPR018584">
    <property type="entry name" value="GT87"/>
</dbReference>
<evidence type="ECO:0000256" key="6">
    <source>
        <dbReference type="ARBA" id="ARBA00023136"/>
    </source>
</evidence>
<dbReference type="EMBL" id="VSLD01000003">
    <property type="protein sequence ID" value="TYC98879.1"/>
    <property type="molecule type" value="Genomic_DNA"/>
</dbReference>
<feature type="transmembrane region" description="Helical" evidence="8">
    <location>
        <begin position="136"/>
        <end position="168"/>
    </location>
</feature>
<evidence type="ECO:0000256" key="2">
    <source>
        <dbReference type="ARBA" id="ARBA00022475"/>
    </source>
</evidence>
<protein>
    <submittedName>
        <fullName evidence="9">DUF2029 domain-containing protein</fullName>
    </submittedName>
</protein>
<accession>A0A5D0XR40</accession>
<evidence type="ECO:0000256" key="8">
    <source>
        <dbReference type="SAM" id="Phobius"/>
    </source>
</evidence>
<dbReference type="AlphaFoldDB" id="A0A5D0XR40"/>
<evidence type="ECO:0000256" key="5">
    <source>
        <dbReference type="ARBA" id="ARBA00022989"/>
    </source>
</evidence>
<organism evidence="9 10">
    <name type="scientific">Arthrobacter echini</name>
    <dbReference type="NCBI Taxonomy" id="1529066"/>
    <lineage>
        <taxon>Bacteria</taxon>
        <taxon>Bacillati</taxon>
        <taxon>Actinomycetota</taxon>
        <taxon>Actinomycetes</taxon>
        <taxon>Micrococcales</taxon>
        <taxon>Micrococcaceae</taxon>
        <taxon>Arthrobacter</taxon>
    </lineage>
</organism>
<proteinExistence type="inferred from homology"/>
<dbReference type="Proteomes" id="UP000323410">
    <property type="component" value="Unassembled WGS sequence"/>
</dbReference>
<evidence type="ECO:0000256" key="4">
    <source>
        <dbReference type="ARBA" id="ARBA00022692"/>
    </source>
</evidence>
<dbReference type="GO" id="GO:0016758">
    <property type="term" value="F:hexosyltransferase activity"/>
    <property type="evidence" value="ECO:0007669"/>
    <property type="project" value="InterPro"/>
</dbReference>
<dbReference type="GO" id="GO:0005886">
    <property type="term" value="C:plasma membrane"/>
    <property type="evidence" value="ECO:0007669"/>
    <property type="project" value="UniProtKB-SubCell"/>
</dbReference>
<feature type="transmembrane region" description="Helical" evidence="8">
    <location>
        <begin position="174"/>
        <end position="198"/>
    </location>
</feature>
<evidence type="ECO:0000256" key="1">
    <source>
        <dbReference type="ARBA" id="ARBA00004651"/>
    </source>
</evidence>
<evidence type="ECO:0000256" key="7">
    <source>
        <dbReference type="ARBA" id="ARBA00024033"/>
    </source>
</evidence>
<keyword evidence="6 8" id="KW-0472">Membrane</keyword>
<keyword evidence="10" id="KW-1185">Reference proteome</keyword>
<feature type="transmembrane region" description="Helical" evidence="8">
    <location>
        <begin position="362"/>
        <end position="381"/>
    </location>
</feature>
<feature type="transmembrane region" description="Helical" evidence="8">
    <location>
        <begin position="314"/>
        <end position="332"/>
    </location>
</feature>
<evidence type="ECO:0000313" key="9">
    <source>
        <dbReference type="EMBL" id="TYC98879.1"/>
    </source>
</evidence>
<feature type="transmembrane region" description="Helical" evidence="8">
    <location>
        <begin position="284"/>
        <end position="307"/>
    </location>
</feature>
<dbReference type="RefSeq" id="WP_148600663.1">
    <property type="nucleotide sequence ID" value="NZ_VSLD01000003.1"/>
</dbReference>